<dbReference type="Proteomes" id="UP000504607">
    <property type="component" value="Chromosome 12"/>
</dbReference>
<evidence type="ECO:0000256" key="2">
    <source>
        <dbReference type="SAM" id="MobiDB-lite"/>
    </source>
</evidence>
<name>A0A8N4F8P4_ELAGV</name>
<sequence>MAAAAESGSSSESVVAGPPPSAARGGGAGEVSQWVEYAVQQALDLKKTLGDATDAAFGAAESSLVHAVSASKSSLQEARGMMEWVKGQYTVGEELVFGKIKEGVIVAASHPSLSLGIAGTAGLVLFKRPRRFVIWNVRRIFVSNESLLSDAQAKVNELRQSVNLVKNESKKLEERALKAEEEMREGRMKLMFVIFLFFKHFILLVFACHLYFWVLILTTRTVYCREEGRGIRNELRYVNKIEKKAADLKDVINELPIGEASRYRSEVSTLVSQVKKEKKALSGAFSKIINYGIPM</sequence>
<evidence type="ECO:0000256" key="1">
    <source>
        <dbReference type="SAM" id="Coils"/>
    </source>
</evidence>
<gene>
    <name evidence="5" type="primary">LOC105054975</name>
</gene>
<keyword evidence="3" id="KW-0472">Membrane</keyword>
<dbReference type="AlphaFoldDB" id="A0A8N4F8P4"/>
<feature type="region of interest" description="Disordered" evidence="2">
    <location>
        <begin position="1"/>
        <end position="28"/>
    </location>
</feature>
<proteinExistence type="predicted"/>
<dbReference type="PANTHER" id="PTHR34554">
    <property type="entry name" value="RGS1-HXK1-INTERACTING PROTEIN 1"/>
    <property type="match status" value="1"/>
</dbReference>
<dbReference type="PANTHER" id="PTHR34554:SF1">
    <property type="entry name" value="ALANINE-TRNA LIGASE"/>
    <property type="match status" value="1"/>
</dbReference>
<reference evidence="5" key="1">
    <citation type="submission" date="2025-08" db="UniProtKB">
        <authorList>
            <consortium name="RefSeq"/>
        </authorList>
    </citation>
    <scope>IDENTIFICATION</scope>
</reference>
<protein>
    <submittedName>
        <fullName evidence="5">Uncharacterized protein LOC105054975 isoform X1</fullName>
    </submittedName>
</protein>
<feature type="compositionally biased region" description="Low complexity" evidence="2">
    <location>
        <begin position="1"/>
        <end position="16"/>
    </location>
</feature>
<evidence type="ECO:0000313" key="5">
    <source>
        <dbReference type="RefSeq" id="XP_029123393.1"/>
    </source>
</evidence>
<keyword evidence="1" id="KW-0175">Coiled coil</keyword>
<accession>A0A8N4F8P4</accession>
<feature type="coiled-coil region" evidence="1">
    <location>
        <begin position="148"/>
        <end position="189"/>
    </location>
</feature>
<keyword evidence="4" id="KW-1185">Reference proteome</keyword>
<organism evidence="4 5">
    <name type="scientific">Elaeis guineensis var. tenera</name>
    <name type="common">Oil palm</name>
    <dbReference type="NCBI Taxonomy" id="51953"/>
    <lineage>
        <taxon>Eukaryota</taxon>
        <taxon>Viridiplantae</taxon>
        <taxon>Streptophyta</taxon>
        <taxon>Embryophyta</taxon>
        <taxon>Tracheophyta</taxon>
        <taxon>Spermatophyta</taxon>
        <taxon>Magnoliopsida</taxon>
        <taxon>Liliopsida</taxon>
        <taxon>Arecaceae</taxon>
        <taxon>Arecoideae</taxon>
        <taxon>Cocoseae</taxon>
        <taxon>Elaeidinae</taxon>
        <taxon>Elaeis</taxon>
    </lineage>
</organism>
<keyword evidence="3" id="KW-0812">Transmembrane</keyword>
<dbReference type="InterPro" id="IPR053284">
    <property type="entry name" value="RGS1-HXK1_interactor"/>
</dbReference>
<feature type="transmembrane region" description="Helical" evidence="3">
    <location>
        <begin position="190"/>
        <end position="214"/>
    </location>
</feature>
<evidence type="ECO:0000256" key="3">
    <source>
        <dbReference type="SAM" id="Phobius"/>
    </source>
</evidence>
<dbReference type="RefSeq" id="XP_029123393.1">
    <property type="nucleotide sequence ID" value="XM_029267560.1"/>
</dbReference>
<keyword evidence="3" id="KW-1133">Transmembrane helix</keyword>
<dbReference type="OrthoDB" id="1907298at2759"/>
<evidence type="ECO:0000313" key="4">
    <source>
        <dbReference type="Proteomes" id="UP000504607"/>
    </source>
</evidence>